<evidence type="ECO:0000313" key="2">
    <source>
        <dbReference type="Proteomes" id="UP000193144"/>
    </source>
</evidence>
<proteinExistence type="predicted"/>
<dbReference type="OrthoDB" id="3736058at2759"/>
<accession>A0A1Y1XYG0</accession>
<organism evidence="1 2">
    <name type="scientific">Clohesyomyces aquaticus</name>
    <dbReference type="NCBI Taxonomy" id="1231657"/>
    <lineage>
        <taxon>Eukaryota</taxon>
        <taxon>Fungi</taxon>
        <taxon>Dikarya</taxon>
        <taxon>Ascomycota</taxon>
        <taxon>Pezizomycotina</taxon>
        <taxon>Dothideomycetes</taxon>
        <taxon>Pleosporomycetidae</taxon>
        <taxon>Pleosporales</taxon>
        <taxon>Lindgomycetaceae</taxon>
        <taxon>Clohesyomyces</taxon>
    </lineage>
</organism>
<comment type="caution">
    <text evidence="1">The sequence shown here is derived from an EMBL/GenBank/DDBJ whole genome shotgun (WGS) entry which is preliminary data.</text>
</comment>
<dbReference type="AlphaFoldDB" id="A0A1Y1XYG0"/>
<gene>
    <name evidence="1" type="ORF">BCR34DRAFT_609089</name>
</gene>
<name>A0A1Y1XYG0_9PLEO</name>
<dbReference type="Proteomes" id="UP000193144">
    <property type="component" value="Unassembled WGS sequence"/>
</dbReference>
<sequence length="309" mass="35377">MSALLRLPHELMLEILEHLFKDEDARTPSFTSLCRASRGLRVLAEPFLYRIFDRPGPHRIEQFSQKFLARPDLANHVRSVDIGFVSENYQCFQPDPTPFEVDKWIDDDDAADNAAACVGHIIPATAKIEKLRLVYDCGARPSWWKFMEPALDSHNSQLYHGYQHLRTVEIACLPGVYNEVPIGPLYPIFQLPSLRSLEIRGCTGKAFAMDSLVPGWGNESEVPREDPWNELESPVERLLVLKSELGNRTLDRLLRGCKALKHFHYEMDRLSFYQETLDYKDFGVALACHSKSLETLQIDFASDQAAQIW</sequence>
<evidence type="ECO:0008006" key="3">
    <source>
        <dbReference type="Google" id="ProtNLM"/>
    </source>
</evidence>
<protein>
    <recommendedName>
        <fullName evidence="3">F-box domain-containing protein</fullName>
    </recommendedName>
</protein>
<evidence type="ECO:0000313" key="1">
    <source>
        <dbReference type="EMBL" id="ORX90762.1"/>
    </source>
</evidence>
<dbReference type="STRING" id="1231657.A0A1Y1XYG0"/>
<reference evidence="1 2" key="1">
    <citation type="submission" date="2016-07" db="EMBL/GenBank/DDBJ databases">
        <title>Pervasive Adenine N6-methylation of Active Genes in Fungi.</title>
        <authorList>
            <consortium name="DOE Joint Genome Institute"/>
            <person name="Mondo S.J."/>
            <person name="Dannebaum R.O."/>
            <person name="Kuo R.C."/>
            <person name="Labutti K."/>
            <person name="Haridas S."/>
            <person name="Kuo A."/>
            <person name="Salamov A."/>
            <person name="Ahrendt S.R."/>
            <person name="Lipzen A."/>
            <person name="Sullivan W."/>
            <person name="Andreopoulos W.B."/>
            <person name="Clum A."/>
            <person name="Lindquist E."/>
            <person name="Daum C."/>
            <person name="Ramamoorthy G.K."/>
            <person name="Gryganskyi A."/>
            <person name="Culley D."/>
            <person name="Magnuson J.K."/>
            <person name="James T.Y."/>
            <person name="O'Malley M.A."/>
            <person name="Stajich J.E."/>
            <person name="Spatafora J.W."/>
            <person name="Visel A."/>
            <person name="Grigoriev I.V."/>
        </authorList>
    </citation>
    <scope>NUCLEOTIDE SEQUENCE [LARGE SCALE GENOMIC DNA]</scope>
    <source>
        <strain evidence="1 2">CBS 115471</strain>
    </source>
</reference>
<keyword evidence="2" id="KW-1185">Reference proteome</keyword>
<dbReference type="EMBL" id="MCFA01000517">
    <property type="protein sequence ID" value="ORX90762.1"/>
    <property type="molecule type" value="Genomic_DNA"/>
</dbReference>